<keyword evidence="2" id="KW-1185">Reference proteome</keyword>
<reference evidence="1 2" key="1">
    <citation type="journal article" date="2012" name="J. Virol.">
        <title>Complete Genome Sequences of 138 Mycobacteriophages.</title>
        <authorList>
            <consortium name="the Science Education Alliance Phage Hunters Advancing Genomics and Evolutionary Science Program"/>
            <consortium name="the KwaZulu-Natal Research Institute for Tuberculosis and HIV Mycobacterial Genetics Course Students"/>
            <consortium name="the Phage Hunters Integrating Research and Education Program"/>
            <person name="Hatfull G.F."/>
        </authorList>
    </citation>
    <scope>NUCLEOTIDE SEQUENCE [LARGE SCALE GENOMIC DNA]</scope>
</reference>
<dbReference type="GeneID" id="18559531"/>
<dbReference type="KEGG" id="vg:18559531"/>
<dbReference type="RefSeq" id="YP_009012156.1">
    <property type="nucleotide sequence ID" value="NC_023691.1"/>
</dbReference>
<name>G1JWC7_9CAUD</name>
<dbReference type="EMBL" id="JN412589">
    <property type="protein sequence ID" value="AEL97925.1"/>
    <property type="molecule type" value="Genomic_DNA"/>
</dbReference>
<sequence>MERTEYKVNIVKAHANGKYDIEWSYDWNGKKVTNRRKNVSGRRIRGLDG</sequence>
<evidence type="ECO:0000313" key="1">
    <source>
        <dbReference type="EMBL" id="AEL97925.1"/>
    </source>
</evidence>
<proteinExistence type="predicted"/>
<accession>G1JWC7</accession>
<dbReference type="Proteomes" id="UP000000694">
    <property type="component" value="Segment"/>
</dbReference>
<organism evidence="1 2">
    <name type="scientific">Mycobacterium phage Patience</name>
    <dbReference type="NCBI Taxonomy" id="1074308"/>
    <lineage>
        <taxon>Viruses</taxon>
        <taxon>Duplodnaviria</taxon>
        <taxon>Heunggongvirae</taxon>
        <taxon>Uroviricota</taxon>
        <taxon>Caudoviricetes</taxon>
        <taxon>Patiencevirus</taxon>
        <taxon>Patiencevirus patience</taxon>
    </lineage>
</organism>
<protein>
    <submittedName>
        <fullName evidence="1">Uncharacterized protein</fullName>
    </submittedName>
</protein>
<evidence type="ECO:0000313" key="2">
    <source>
        <dbReference type="Proteomes" id="UP000000694"/>
    </source>
</evidence>
<gene>
    <name evidence="1" type="primary">16</name>
    <name evidence="1" type="ORF">PATIENCE_16</name>
</gene>